<evidence type="ECO:0000313" key="2">
    <source>
        <dbReference type="EMBL" id="SPQ18310.1"/>
    </source>
</evidence>
<organism evidence="2 3">
    <name type="scientific">Thermothielavioides terrestris</name>
    <dbReference type="NCBI Taxonomy" id="2587410"/>
    <lineage>
        <taxon>Eukaryota</taxon>
        <taxon>Fungi</taxon>
        <taxon>Dikarya</taxon>
        <taxon>Ascomycota</taxon>
        <taxon>Pezizomycotina</taxon>
        <taxon>Sordariomycetes</taxon>
        <taxon>Sordariomycetidae</taxon>
        <taxon>Sordariales</taxon>
        <taxon>Chaetomiaceae</taxon>
        <taxon>Thermothielavioides</taxon>
    </lineage>
</organism>
<sequence length="107" mass="12037">MGSDEDQYEPAAPAKPSSSASLVSEQDQQQRQQKSKTAKPWNTKNFREEYAIYKNRLQDQDFSVAEYPDPLAPPPPHPKQYPKGTDAELEGKLLRLIAEIKAGQHGE</sequence>
<evidence type="ECO:0000313" key="3">
    <source>
        <dbReference type="Proteomes" id="UP000289323"/>
    </source>
</evidence>
<reference evidence="2 3" key="1">
    <citation type="submission" date="2018-04" db="EMBL/GenBank/DDBJ databases">
        <authorList>
            <person name="Huttner S."/>
            <person name="Dainat J."/>
        </authorList>
    </citation>
    <scope>NUCLEOTIDE SEQUENCE [LARGE SCALE GENOMIC DNA]</scope>
</reference>
<feature type="compositionally biased region" description="Pro residues" evidence="1">
    <location>
        <begin position="70"/>
        <end position="79"/>
    </location>
</feature>
<protein>
    <submittedName>
        <fullName evidence="2">853d6258-73e7-4e7f-9a64-89ff3d4e3b50</fullName>
    </submittedName>
</protein>
<proteinExistence type="predicted"/>
<dbReference type="AlphaFoldDB" id="A0A446B717"/>
<feature type="region of interest" description="Disordered" evidence="1">
    <location>
        <begin position="1"/>
        <end position="45"/>
    </location>
</feature>
<feature type="compositionally biased region" description="Low complexity" evidence="1">
    <location>
        <begin position="10"/>
        <end position="32"/>
    </location>
</feature>
<dbReference type="EMBL" id="OUUZ01000001">
    <property type="protein sequence ID" value="SPQ18310.1"/>
    <property type="molecule type" value="Genomic_DNA"/>
</dbReference>
<dbReference type="Proteomes" id="UP000289323">
    <property type="component" value="Unassembled WGS sequence"/>
</dbReference>
<evidence type="ECO:0000256" key="1">
    <source>
        <dbReference type="SAM" id="MobiDB-lite"/>
    </source>
</evidence>
<accession>A0A446B717</accession>
<gene>
    <name evidence="2" type="ORF">TT172_LOCUS729</name>
</gene>
<feature type="region of interest" description="Disordered" evidence="1">
    <location>
        <begin position="61"/>
        <end position="85"/>
    </location>
</feature>
<name>A0A446B717_9PEZI</name>